<evidence type="ECO:0000256" key="7">
    <source>
        <dbReference type="ARBA" id="ARBA00022679"/>
    </source>
</evidence>
<dbReference type="PANTHER" id="PTHR24419:SF18">
    <property type="entry name" value="SERINE_THREONINE-PROTEIN KINASE HASPIN"/>
    <property type="match status" value="1"/>
</dbReference>
<dbReference type="GO" id="GO:0005737">
    <property type="term" value="C:cytoplasm"/>
    <property type="evidence" value="ECO:0007669"/>
    <property type="project" value="UniProtKB-SubCell"/>
</dbReference>
<name>A0A8T0GZ77_CERPU</name>
<evidence type="ECO:0000256" key="9">
    <source>
        <dbReference type="ARBA" id="ARBA00022777"/>
    </source>
</evidence>
<evidence type="ECO:0000256" key="11">
    <source>
        <dbReference type="ARBA" id="ARBA00047899"/>
    </source>
</evidence>
<dbReference type="SMART" id="SM01331">
    <property type="entry name" value="DUF3635"/>
    <property type="match status" value="1"/>
</dbReference>
<keyword evidence="8" id="KW-0547">Nucleotide-binding</keyword>
<evidence type="ECO:0000256" key="1">
    <source>
        <dbReference type="ARBA" id="ARBA00004286"/>
    </source>
</evidence>
<feature type="region of interest" description="Disordered" evidence="13">
    <location>
        <begin position="317"/>
        <end position="350"/>
    </location>
</feature>
<keyword evidence="10" id="KW-0067">ATP-binding</keyword>
<keyword evidence="16" id="KW-1185">Reference proteome</keyword>
<keyword evidence="9" id="KW-0418">Kinase</keyword>
<evidence type="ECO:0000313" key="15">
    <source>
        <dbReference type="EMBL" id="KAG0563509.1"/>
    </source>
</evidence>
<dbReference type="InterPro" id="IPR000719">
    <property type="entry name" value="Prot_kinase_dom"/>
</dbReference>
<dbReference type="Pfam" id="PF12330">
    <property type="entry name" value="Haspin_kinase"/>
    <property type="match status" value="1"/>
</dbReference>
<sequence length="802" mass="89883">MMGGTVPLFDDAFNTEAKKVTAVYKRRPKKSQEPQLPDRTSSGWGTTGGKSDGIFVFRDEGANKVVPGRKDRPGRKDSWLNRSLSFRGRRSSLVPTYRQPLASLTNTVHVSPSQGLLKKKPVNTTASVRRTWAGVPSSFVKEQRAFFADVDAFDLDAKEAFYGPSPRKQPTHLRESLDYAKSQMLNYKFVYGEALRNSTLSESELLSAALRTPHRAFGKPESKKLHAPVPPPLTTEENDDLSWLSIDPRVRIDEDIPSPEILRDKPITRRSSRLSADASSRRESSHRLSDSSWISYEQELQLAQIQASPDVYAWDQPMRRRSSRSSVDSASQGRNSRSIGSVGEETPTPVGMLTMEDNAILDFETATLLTRLESLHIREEDNHYPMLRRSVCTPVSEGVEEEVEEDGGVQINGVFRKISHCTPVPEGSEEENEEELDRLGDAASEEGVADNAGHVLEPDARLSIFDILMQECRQTEILTLSEALSDFCDLSEIKKLGEGTFGEAFKGGGNVFKIVPMDGRFQVNGETQKSSGEMLSEVVLSNALNKLRGGPMRDEPNICNTFVETKATRICQGCYDAELVQAWEDWDVHHASENDHPSIFPNQQLYVVFVLTDGGRDLESFALESFNEARSLLLQIVLALAVAEEACEFEHRDLHWGNIVLARDQHEHVAFRFLGQEKRVKTYGLSVSLIDFTLSRLNTGSQVLFCNLAADPALFEGPKNDVQANTYRRMQEVTEGQWEGRFLKTNCLWIHYVADILLTKKTFKSSPADKRSLRGFKKRVLLYESAGAAVLDEFFNGMWADL</sequence>
<feature type="region of interest" description="Disordered" evidence="13">
    <location>
        <begin position="257"/>
        <end position="283"/>
    </location>
</feature>
<dbReference type="GO" id="GO:0000278">
    <property type="term" value="P:mitotic cell cycle"/>
    <property type="evidence" value="ECO:0007669"/>
    <property type="project" value="TreeGrafter"/>
</dbReference>
<dbReference type="EC" id="2.7.11.1" evidence="3"/>
<evidence type="ECO:0000256" key="12">
    <source>
        <dbReference type="ARBA" id="ARBA00048679"/>
    </source>
</evidence>
<dbReference type="InterPro" id="IPR024604">
    <property type="entry name" value="GSG2_C"/>
</dbReference>
<evidence type="ECO:0000256" key="6">
    <source>
        <dbReference type="ARBA" id="ARBA00022527"/>
    </source>
</evidence>
<evidence type="ECO:0000313" key="16">
    <source>
        <dbReference type="Proteomes" id="UP000822688"/>
    </source>
</evidence>
<dbReference type="EMBL" id="CM026429">
    <property type="protein sequence ID" value="KAG0563509.1"/>
    <property type="molecule type" value="Genomic_DNA"/>
</dbReference>
<feature type="region of interest" description="Disordered" evidence="13">
    <location>
        <begin position="24"/>
        <end position="50"/>
    </location>
</feature>
<dbReference type="GO" id="GO:0005634">
    <property type="term" value="C:nucleus"/>
    <property type="evidence" value="ECO:0007669"/>
    <property type="project" value="TreeGrafter"/>
</dbReference>
<accession>A0A8T0GZ77</accession>
<evidence type="ECO:0000256" key="10">
    <source>
        <dbReference type="ARBA" id="ARBA00022840"/>
    </source>
</evidence>
<dbReference type="Gene3D" id="1.10.510.10">
    <property type="entry name" value="Transferase(Phosphotransferase) domain 1"/>
    <property type="match status" value="1"/>
</dbReference>
<feature type="domain" description="Protein kinase" evidence="14">
    <location>
        <begin position="490"/>
        <end position="802"/>
    </location>
</feature>
<dbReference type="FunFam" id="1.10.510.10:FF:000401">
    <property type="entry name" value="serine/threonine-protein kinase haspin"/>
    <property type="match status" value="1"/>
</dbReference>
<dbReference type="GO" id="GO:0005694">
    <property type="term" value="C:chromosome"/>
    <property type="evidence" value="ECO:0007669"/>
    <property type="project" value="UniProtKB-SubCell"/>
</dbReference>
<organism evidence="15 16">
    <name type="scientific">Ceratodon purpureus</name>
    <name type="common">Fire moss</name>
    <name type="synonym">Dicranum purpureum</name>
    <dbReference type="NCBI Taxonomy" id="3225"/>
    <lineage>
        <taxon>Eukaryota</taxon>
        <taxon>Viridiplantae</taxon>
        <taxon>Streptophyta</taxon>
        <taxon>Embryophyta</taxon>
        <taxon>Bryophyta</taxon>
        <taxon>Bryophytina</taxon>
        <taxon>Bryopsida</taxon>
        <taxon>Dicranidae</taxon>
        <taxon>Pseudoditrichales</taxon>
        <taxon>Ditrichaceae</taxon>
        <taxon>Ceratodon</taxon>
    </lineage>
</organism>
<evidence type="ECO:0000256" key="3">
    <source>
        <dbReference type="ARBA" id="ARBA00012513"/>
    </source>
</evidence>
<dbReference type="Gene3D" id="3.30.200.20">
    <property type="entry name" value="Phosphorylase Kinase, domain 1"/>
    <property type="match status" value="1"/>
</dbReference>
<evidence type="ECO:0000256" key="4">
    <source>
        <dbReference type="ARBA" id="ARBA00022454"/>
    </source>
</evidence>
<feature type="region of interest" description="Disordered" evidence="13">
    <location>
        <begin position="217"/>
        <end position="240"/>
    </location>
</feature>
<keyword evidence="6" id="KW-0723">Serine/threonine-protein kinase</keyword>
<dbReference type="GO" id="GO:0072354">
    <property type="term" value="F:histone H3T3 kinase activity"/>
    <property type="evidence" value="ECO:0007669"/>
    <property type="project" value="TreeGrafter"/>
</dbReference>
<comment type="catalytic activity">
    <reaction evidence="11">
        <text>L-threonyl-[protein] + ATP = O-phospho-L-threonyl-[protein] + ADP + H(+)</text>
        <dbReference type="Rhea" id="RHEA:46608"/>
        <dbReference type="Rhea" id="RHEA-COMP:11060"/>
        <dbReference type="Rhea" id="RHEA-COMP:11605"/>
        <dbReference type="ChEBI" id="CHEBI:15378"/>
        <dbReference type="ChEBI" id="CHEBI:30013"/>
        <dbReference type="ChEBI" id="CHEBI:30616"/>
        <dbReference type="ChEBI" id="CHEBI:61977"/>
        <dbReference type="ChEBI" id="CHEBI:456216"/>
        <dbReference type="EC" id="2.7.11.1"/>
    </reaction>
</comment>
<evidence type="ECO:0000259" key="14">
    <source>
        <dbReference type="PROSITE" id="PS50011"/>
    </source>
</evidence>
<dbReference type="FunFam" id="3.30.200.20:FF:000605">
    <property type="entry name" value="Serine/threonine-protein kinase haspin-like protein"/>
    <property type="match status" value="1"/>
</dbReference>
<evidence type="ECO:0000256" key="13">
    <source>
        <dbReference type="SAM" id="MobiDB-lite"/>
    </source>
</evidence>
<dbReference type="Proteomes" id="UP000822688">
    <property type="component" value="Chromosome 8"/>
</dbReference>
<reference evidence="15" key="1">
    <citation type="submission" date="2020-06" db="EMBL/GenBank/DDBJ databases">
        <title>WGS assembly of Ceratodon purpureus strain R40.</title>
        <authorList>
            <person name="Carey S.B."/>
            <person name="Jenkins J."/>
            <person name="Shu S."/>
            <person name="Lovell J.T."/>
            <person name="Sreedasyam A."/>
            <person name="Maumus F."/>
            <person name="Tiley G.P."/>
            <person name="Fernandez-Pozo N."/>
            <person name="Barry K."/>
            <person name="Chen C."/>
            <person name="Wang M."/>
            <person name="Lipzen A."/>
            <person name="Daum C."/>
            <person name="Saski C.A."/>
            <person name="Payton A.C."/>
            <person name="Mcbreen J.C."/>
            <person name="Conrad R.E."/>
            <person name="Kollar L.M."/>
            <person name="Olsson S."/>
            <person name="Huttunen S."/>
            <person name="Landis J.B."/>
            <person name="Wickett N.J."/>
            <person name="Johnson M.G."/>
            <person name="Rensing S.A."/>
            <person name="Grimwood J."/>
            <person name="Schmutz J."/>
            <person name="Mcdaniel S.F."/>
        </authorList>
    </citation>
    <scope>NUCLEOTIDE SEQUENCE</scope>
    <source>
        <strain evidence="15">R40</strain>
    </source>
</reference>
<dbReference type="InterPro" id="IPR011009">
    <property type="entry name" value="Kinase-like_dom_sf"/>
</dbReference>
<evidence type="ECO:0000256" key="8">
    <source>
        <dbReference type="ARBA" id="ARBA00022741"/>
    </source>
</evidence>
<dbReference type="PROSITE" id="PS50011">
    <property type="entry name" value="PROTEIN_KINASE_DOM"/>
    <property type="match status" value="1"/>
</dbReference>
<comment type="caution">
    <text evidence="15">The sequence shown here is derived from an EMBL/GenBank/DDBJ whole genome shotgun (WGS) entry which is preliminary data.</text>
</comment>
<comment type="catalytic activity">
    <reaction evidence="12">
        <text>L-seryl-[protein] + ATP = O-phospho-L-seryl-[protein] + ADP + H(+)</text>
        <dbReference type="Rhea" id="RHEA:17989"/>
        <dbReference type="Rhea" id="RHEA-COMP:9863"/>
        <dbReference type="Rhea" id="RHEA-COMP:11604"/>
        <dbReference type="ChEBI" id="CHEBI:15378"/>
        <dbReference type="ChEBI" id="CHEBI:29999"/>
        <dbReference type="ChEBI" id="CHEBI:30616"/>
        <dbReference type="ChEBI" id="CHEBI:83421"/>
        <dbReference type="ChEBI" id="CHEBI:456216"/>
        <dbReference type="EC" id="2.7.11.1"/>
    </reaction>
</comment>
<keyword evidence="5" id="KW-0963">Cytoplasm</keyword>
<comment type="subcellular location">
    <subcellularLocation>
        <location evidence="1">Chromosome</location>
    </subcellularLocation>
    <subcellularLocation>
        <location evidence="2">Cytoplasm</location>
    </subcellularLocation>
</comment>
<proteinExistence type="predicted"/>
<dbReference type="PANTHER" id="PTHR24419">
    <property type="entry name" value="INTERLEUKIN-1 RECEPTOR-ASSOCIATED KINASE"/>
    <property type="match status" value="1"/>
</dbReference>
<dbReference type="SUPFAM" id="SSF56112">
    <property type="entry name" value="Protein kinase-like (PK-like)"/>
    <property type="match status" value="1"/>
</dbReference>
<evidence type="ECO:0000256" key="2">
    <source>
        <dbReference type="ARBA" id="ARBA00004496"/>
    </source>
</evidence>
<dbReference type="GO" id="GO:0005524">
    <property type="term" value="F:ATP binding"/>
    <property type="evidence" value="ECO:0007669"/>
    <property type="project" value="UniProtKB-KW"/>
</dbReference>
<keyword evidence="4" id="KW-0158">Chromosome</keyword>
<feature type="compositionally biased region" description="Polar residues" evidence="13">
    <location>
        <begin position="327"/>
        <end position="339"/>
    </location>
</feature>
<gene>
    <name evidence="15" type="ORF">KC19_8G037100</name>
</gene>
<keyword evidence="7" id="KW-0808">Transferase</keyword>
<protein>
    <recommendedName>
        <fullName evidence="3">non-specific serine/threonine protein kinase</fullName>
        <ecNumber evidence="3">2.7.11.1</ecNumber>
    </recommendedName>
</protein>
<dbReference type="GO" id="GO:0035556">
    <property type="term" value="P:intracellular signal transduction"/>
    <property type="evidence" value="ECO:0007669"/>
    <property type="project" value="TreeGrafter"/>
</dbReference>
<dbReference type="AlphaFoldDB" id="A0A8T0GZ77"/>
<evidence type="ECO:0000256" key="5">
    <source>
        <dbReference type="ARBA" id="ARBA00022490"/>
    </source>
</evidence>